<gene>
    <name evidence="2" type="ORF">FDO65_15890</name>
</gene>
<evidence type="ECO:0000313" key="3">
    <source>
        <dbReference type="Proteomes" id="UP000306985"/>
    </source>
</evidence>
<dbReference type="InterPro" id="IPR019639">
    <property type="entry name" value="DUF2505"/>
</dbReference>
<organism evidence="2 3">
    <name type="scientific">Nakamurella flava</name>
    <dbReference type="NCBI Taxonomy" id="2576308"/>
    <lineage>
        <taxon>Bacteria</taxon>
        <taxon>Bacillati</taxon>
        <taxon>Actinomycetota</taxon>
        <taxon>Actinomycetes</taxon>
        <taxon>Nakamurellales</taxon>
        <taxon>Nakamurellaceae</taxon>
        <taxon>Nakamurella</taxon>
    </lineage>
</organism>
<feature type="region of interest" description="Disordered" evidence="1">
    <location>
        <begin position="23"/>
        <end position="70"/>
    </location>
</feature>
<evidence type="ECO:0000313" key="2">
    <source>
        <dbReference type="EMBL" id="TKV57635.1"/>
    </source>
</evidence>
<dbReference type="OrthoDB" id="5178774at2"/>
<accession>A0A4V6CRV3</accession>
<dbReference type="Pfam" id="PF10698">
    <property type="entry name" value="DUF2505"/>
    <property type="match status" value="1"/>
</dbReference>
<dbReference type="EMBL" id="SZZH01000004">
    <property type="protein sequence ID" value="TKV57635.1"/>
    <property type="molecule type" value="Genomic_DNA"/>
</dbReference>
<sequence length="243" mass="25781">MPRRSRPAGRDHPMAGVLTGGSVVASTHRGSHSQTEGARPGTARRSVMRGPFASPVRPRAPGRAHPFGRRPIDPSGALFVATRLTVTQTYDAPPAAVFALFGDRAFIEGRVERSGGIDPQVVSVDTTPDGLTIVTRQGIPASALPSMVSSMMKDDPVTERTEQWRADGDSYVADFSVSVKGAPASLKGTMTLRPAGAGSQLDVVGDAVVPIPIFGGKIEQVIAEQVRELLEDEQVYTRERLAS</sequence>
<comment type="caution">
    <text evidence="2">The sequence shown here is derived from an EMBL/GenBank/DDBJ whole genome shotgun (WGS) entry which is preliminary data.</text>
</comment>
<dbReference type="Gene3D" id="3.30.530.20">
    <property type="match status" value="1"/>
</dbReference>
<dbReference type="Proteomes" id="UP000306985">
    <property type="component" value="Unassembled WGS sequence"/>
</dbReference>
<evidence type="ECO:0000256" key="1">
    <source>
        <dbReference type="SAM" id="MobiDB-lite"/>
    </source>
</evidence>
<name>A0A4V6CRV3_9ACTN</name>
<proteinExistence type="predicted"/>
<dbReference type="InterPro" id="IPR023393">
    <property type="entry name" value="START-like_dom_sf"/>
</dbReference>
<keyword evidence="3" id="KW-1185">Reference proteome</keyword>
<reference evidence="2 3" key="1">
    <citation type="submission" date="2019-05" db="EMBL/GenBank/DDBJ databases">
        <title>Nakamurella sp. N5BH11, whole genome shotgun sequence.</title>
        <authorList>
            <person name="Tuo L."/>
        </authorList>
    </citation>
    <scope>NUCLEOTIDE SEQUENCE [LARGE SCALE GENOMIC DNA]</scope>
    <source>
        <strain evidence="2 3">N5BH11</strain>
    </source>
</reference>
<protein>
    <submittedName>
        <fullName evidence="2">DUF2505 domain-containing protein</fullName>
    </submittedName>
</protein>
<dbReference type="SUPFAM" id="SSF55961">
    <property type="entry name" value="Bet v1-like"/>
    <property type="match status" value="1"/>
</dbReference>
<dbReference type="AlphaFoldDB" id="A0A4V6CRV3"/>